<evidence type="ECO:0000313" key="3">
    <source>
        <dbReference type="Proteomes" id="UP001429745"/>
    </source>
</evidence>
<feature type="transmembrane region" description="Helical" evidence="1">
    <location>
        <begin position="21"/>
        <end position="42"/>
    </location>
</feature>
<name>A0ABX1K5W3_9MICO</name>
<reference evidence="2 3" key="1">
    <citation type="submission" date="2020-04" db="EMBL/GenBank/DDBJ databases">
        <title>CFH 90308 Microbacterium sp.</title>
        <authorList>
            <person name="Nie G."/>
            <person name="Ming H."/>
            <person name="Xia T."/>
        </authorList>
    </citation>
    <scope>NUCLEOTIDE SEQUENCE [LARGE SCALE GENOMIC DNA]</scope>
    <source>
        <strain evidence="2 3">CFH 90308</strain>
    </source>
</reference>
<accession>A0ABX1K5W3</accession>
<evidence type="ECO:0000313" key="2">
    <source>
        <dbReference type="EMBL" id="NLP82391.1"/>
    </source>
</evidence>
<dbReference type="EMBL" id="JABACI010000001">
    <property type="protein sequence ID" value="NLP82391.1"/>
    <property type="molecule type" value="Genomic_DNA"/>
</dbReference>
<dbReference type="RefSeq" id="WP_168910906.1">
    <property type="nucleotide sequence ID" value="NZ_JABACI010000001.1"/>
</dbReference>
<keyword evidence="1" id="KW-1133">Transmembrane helix</keyword>
<evidence type="ECO:0000256" key="1">
    <source>
        <dbReference type="SAM" id="Phobius"/>
    </source>
</evidence>
<organism evidence="2 3">
    <name type="scientific">Microbacterium salsuginis</name>
    <dbReference type="NCBI Taxonomy" id="2722803"/>
    <lineage>
        <taxon>Bacteria</taxon>
        <taxon>Bacillati</taxon>
        <taxon>Actinomycetota</taxon>
        <taxon>Actinomycetes</taxon>
        <taxon>Micrococcales</taxon>
        <taxon>Microbacteriaceae</taxon>
        <taxon>Microbacterium</taxon>
    </lineage>
</organism>
<keyword evidence="1" id="KW-0812">Transmembrane</keyword>
<dbReference type="Proteomes" id="UP001429745">
    <property type="component" value="Unassembled WGS sequence"/>
</dbReference>
<proteinExistence type="predicted"/>
<keyword evidence="1" id="KW-0472">Membrane</keyword>
<protein>
    <submittedName>
        <fullName evidence="2">Uncharacterized protein</fullName>
    </submittedName>
</protein>
<keyword evidence="3" id="KW-1185">Reference proteome</keyword>
<feature type="transmembrane region" description="Helical" evidence="1">
    <location>
        <begin position="81"/>
        <end position="101"/>
    </location>
</feature>
<sequence>MTAPSSVDQASTARRRRISRGTVLIVGVLVIPFALSAALNSYGALTVESALRMAFATVAGQTIAIVSAVVAVVLTVRRRYALPAILAFALIAALITTWAIGTMGTAGDLLLERLNTIAEVDVLNR</sequence>
<feature type="transmembrane region" description="Helical" evidence="1">
    <location>
        <begin position="54"/>
        <end position="74"/>
    </location>
</feature>
<gene>
    <name evidence="2" type="ORF">HF576_00865</name>
</gene>
<comment type="caution">
    <text evidence="2">The sequence shown here is derived from an EMBL/GenBank/DDBJ whole genome shotgun (WGS) entry which is preliminary data.</text>
</comment>